<dbReference type="InterPro" id="IPR000073">
    <property type="entry name" value="AB_hydrolase_1"/>
</dbReference>
<organism evidence="3 4">
    <name type="scientific">Hymenobacter qilianensis</name>
    <dbReference type="NCBI Taxonomy" id="1385715"/>
    <lineage>
        <taxon>Bacteria</taxon>
        <taxon>Pseudomonadati</taxon>
        <taxon>Bacteroidota</taxon>
        <taxon>Cytophagia</taxon>
        <taxon>Cytophagales</taxon>
        <taxon>Hymenobacteraceae</taxon>
        <taxon>Hymenobacter</taxon>
    </lineage>
</organism>
<dbReference type="InterPro" id="IPR029058">
    <property type="entry name" value="AB_hydrolase_fold"/>
</dbReference>
<sequence>MDMHHIRRGTGKALLLLHGIGGSWRSWQTILDGLTAERDVIAVDLPGFGNTPPLNGPVTIATLADAVTDFLRAQNLLGIDVVGSSMGARLVLELARRGGVVGTVVSLDPGGFWEGWEIPFFYHSVAISTKLVRALQPVMPQLTGSTVGRTLLFAQFSAQPWKIAPQVALDEMRTFAQAPSFDELLDNLAHGEKQKGAPQGSIVAPLIIGWGRQDRVCFPSQAKRALAKFPDARLRWFENCGHFPQWDQPEETIRLILRATSGEIIEEAVEARGTAAASPRRLSTTAAVLGIMAIVAGGIWLTSSKNR</sequence>
<dbReference type="SUPFAM" id="SSF53474">
    <property type="entry name" value="alpha/beta-Hydrolases"/>
    <property type="match status" value="1"/>
</dbReference>
<keyword evidence="3" id="KW-0378">Hydrolase</keyword>
<keyword evidence="4" id="KW-1185">Reference proteome</keyword>
<dbReference type="PRINTS" id="PR00111">
    <property type="entry name" value="ABHYDROLASE"/>
</dbReference>
<dbReference type="GO" id="GO:0016020">
    <property type="term" value="C:membrane"/>
    <property type="evidence" value="ECO:0007669"/>
    <property type="project" value="TreeGrafter"/>
</dbReference>
<proteinExistence type="predicted"/>
<dbReference type="RefSeq" id="WP_187733452.1">
    <property type="nucleotide sequence ID" value="NZ_BMFN01000001.1"/>
</dbReference>
<feature type="transmembrane region" description="Helical" evidence="1">
    <location>
        <begin position="282"/>
        <end position="301"/>
    </location>
</feature>
<dbReference type="PANTHER" id="PTHR43798">
    <property type="entry name" value="MONOACYLGLYCEROL LIPASE"/>
    <property type="match status" value="1"/>
</dbReference>
<feature type="domain" description="AB hydrolase-1" evidence="2">
    <location>
        <begin position="14"/>
        <end position="254"/>
    </location>
</feature>
<keyword evidence="1" id="KW-0812">Transmembrane</keyword>
<dbReference type="KEGG" id="hqi:H9L05_06270"/>
<dbReference type="Gene3D" id="3.40.50.1820">
    <property type="entry name" value="alpha/beta hydrolase"/>
    <property type="match status" value="1"/>
</dbReference>
<gene>
    <name evidence="3" type="ORF">H9L05_06270</name>
</gene>
<reference evidence="3 4" key="1">
    <citation type="submission" date="2020-08" db="EMBL/GenBank/DDBJ databases">
        <title>Genome sequence of Hymenobacter qilianensis JCM 19763T.</title>
        <authorList>
            <person name="Hyun D.-W."/>
            <person name="Bae J.-W."/>
        </authorList>
    </citation>
    <scope>NUCLEOTIDE SEQUENCE [LARGE SCALE GENOMIC DNA]</scope>
    <source>
        <strain evidence="3 4">JCM 19763</strain>
    </source>
</reference>
<protein>
    <submittedName>
        <fullName evidence="3">Alpha/beta fold hydrolase</fullName>
    </submittedName>
</protein>
<name>A0A7H0GY66_9BACT</name>
<dbReference type="PANTHER" id="PTHR43798:SF33">
    <property type="entry name" value="HYDROLASE, PUTATIVE (AFU_ORTHOLOGUE AFUA_2G14860)-RELATED"/>
    <property type="match status" value="1"/>
</dbReference>
<evidence type="ECO:0000313" key="4">
    <source>
        <dbReference type="Proteomes" id="UP000516093"/>
    </source>
</evidence>
<evidence type="ECO:0000313" key="3">
    <source>
        <dbReference type="EMBL" id="QNP53232.1"/>
    </source>
</evidence>
<evidence type="ECO:0000259" key="2">
    <source>
        <dbReference type="Pfam" id="PF12697"/>
    </source>
</evidence>
<evidence type="ECO:0000256" key="1">
    <source>
        <dbReference type="SAM" id="Phobius"/>
    </source>
</evidence>
<accession>A0A7H0GY66</accession>
<dbReference type="AlphaFoldDB" id="A0A7H0GY66"/>
<keyword evidence="1" id="KW-1133">Transmembrane helix</keyword>
<keyword evidence="1" id="KW-0472">Membrane</keyword>
<dbReference type="InterPro" id="IPR050266">
    <property type="entry name" value="AB_hydrolase_sf"/>
</dbReference>
<dbReference type="Proteomes" id="UP000516093">
    <property type="component" value="Chromosome"/>
</dbReference>
<dbReference type="Pfam" id="PF12697">
    <property type="entry name" value="Abhydrolase_6"/>
    <property type="match status" value="1"/>
</dbReference>
<dbReference type="EMBL" id="CP060784">
    <property type="protein sequence ID" value="QNP53232.1"/>
    <property type="molecule type" value="Genomic_DNA"/>
</dbReference>
<dbReference type="GO" id="GO:0016787">
    <property type="term" value="F:hydrolase activity"/>
    <property type="evidence" value="ECO:0007669"/>
    <property type="project" value="UniProtKB-KW"/>
</dbReference>